<dbReference type="AlphaFoldDB" id="A0A7S0QB39"/>
<dbReference type="Gene3D" id="3.90.180.10">
    <property type="entry name" value="Medium-chain alcohol dehydrogenases, catalytic domain"/>
    <property type="match status" value="1"/>
</dbReference>
<sequence>MEPSCLSRLAPPTGRRVQKGWEVSGNSKLSLNSIPIEWPNSGEVLIRIKAAGVCGSDLAQLNETGIAPLNATSIFGLEIAGEIIAIGSGVELWAEGDRVCCLLSGGGFAEFCICPARYCLPIPNGFSWNEAAAIPMGITTGWVSLFEIGKLNAGNVVLVHGASGGVGHIMIQLAKAFNIRVIATCSSADRAEFCRSLGPDAVVCRDSQNFVDFALEFTGGAGVDVVVDMGYGTASMNMEALAPHGKLIQIAPSSVPASLDFRMLIDKQASIVGCSVRGLDAGVKACVAERLAADVWPLLSARRIVPRITTVLTMQQLPDAIAILAARGSMGKVVCAADA</sequence>
<dbReference type="InterPro" id="IPR036291">
    <property type="entry name" value="NAD(P)-bd_dom_sf"/>
</dbReference>
<organism evidence="4">
    <name type="scientific">Cryptomonas curvata</name>
    <dbReference type="NCBI Taxonomy" id="233186"/>
    <lineage>
        <taxon>Eukaryota</taxon>
        <taxon>Cryptophyceae</taxon>
        <taxon>Cryptomonadales</taxon>
        <taxon>Cryptomonadaceae</taxon>
        <taxon>Cryptomonas</taxon>
    </lineage>
</organism>
<feature type="domain" description="Enoyl reductase (ER)" evidence="3">
    <location>
        <begin position="25"/>
        <end position="335"/>
    </location>
</feature>
<evidence type="ECO:0000313" key="4">
    <source>
        <dbReference type="EMBL" id="CAD8623787.1"/>
    </source>
</evidence>
<dbReference type="InterPro" id="IPR013154">
    <property type="entry name" value="ADH-like_N"/>
</dbReference>
<dbReference type="SMART" id="SM00829">
    <property type="entry name" value="PKS_ER"/>
    <property type="match status" value="1"/>
</dbReference>
<reference evidence="4" key="1">
    <citation type="submission" date="2021-01" db="EMBL/GenBank/DDBJ databases">
        <authorList>
            <person name="Corre E."/>
            <person name="Pelletier E."/>
            <person name="Niang G."/>
            <person name="Scheremetjew M."/>
            <person name="Finn R."/>
            <person name="Kale V."/>
            <person name="Holt S."/>
            <person name="Cochrane G."/>
            <person name="Meng A."/>
            <person name="Brown T."/>
            <person name="Cohen L."/>
        </authorList>
    </citation>
    <scope>NUCLEOTIDE SEQUENCE</scope>
    <source>
        <strain evidence="4">CCAP979/52</strain>
    </source>
</reference>
<dbReference type="Pfam" id="PF00107">
    <property type="entry name" value="ADH_zinc_N"/>
    <property type="match status" value="1"/>
</dbReference>
<dbReference type="SUPFAM" id="SSF50129">
    <property type="entry name" value="GroES-like"/>
    <property type="match status" value="1"/>
</dbReference>
<proteinExistence type="predicted"/>
<evidence type="ECO:0000256" key="2">
    <source>
        <dbReference type="ARBA" id="ARBA00023002"/>
    </source>
</evidence>
<evidence type="ECO:0000259" key="3">
    <source>
        <dbReference type="SMART" id="SM00829"/>
    </source>
</evidence>
<dbReference type="EMBL" id="HBEZ01002532">
    <property type="protein sequence ID" value="CAD8623787.1"/>
    <property type="molecule type" value="Transcribed_RNA"/>
</dbReference>
<name>A0A7S0QB39_9CRYP</name>
<accession>A0A7S0QB39</accession>
<keyword evidence="2" id="KW-0560">Oxidoreductase</keyword>
<dbReference type="GO" id="GO:0016651">
    <property type="term" value="F:oxidoreductase activity, acting on NAD(P)H"/>
    <property type="evidence" value="ECO:0007669"/>
    <property type="project" value="TreeGrafter"/>
</dbReference>
<dbReference type="Pfam" id="PF08240">
    <property type="entry name" value="ADH_N"/>
    <property type="match status" value="1"/>
</dbReference>
<protein>
    <recommendedName>
        <fullName evidence="3">Enoyl reductase (ER) domain-containing protein</fullName>
    </recommendedName>
</protein>
<keyword evidence="1" id="KW-0521">NADP</keyword>
<dbReference type="Gene3D" id="3.40.50.720">
    <property type="entry name" value="NAD(P)-binding Rossmann-like Domain"/>
    <property type="match status" value="1"/>
</dbReference>
<dbReference type="GO" id="GO:0070402">
    <property type="term" value="F:NADPH binding"/>
    <property type="evidence" value="ECO:0007669"/>
    <property type="project" value="TreeGrafter"/>
</dbReference>
<dbReference type="InterPro" id="IPR011032">
    <property type="entry name" value="GroES-like_sf"/>
</dbReference>
<evidence type="ECO:0000256" key="1">
    <source>
        <dbReference type="ARBA" id="ARBA00022857"/>
    </source>
</evidence>
<dbReference type="PANTHER" id="PTHR48106:SF8">
    <property type="entry name" value="OS02G0805600 PROTEIN"/>
    <property type="match status" value="1"/>
</dbReference>
<dbReference type="InterPro" id="IPR013149">
    <property type="entry name" value="ADH-like_C"/>
</dbReference>
<dbReference type="PANTHER" id="PTHR48106">
    <property type="entry name" value="QUINONE OXIDOREDUCTASE PIG3-RELATED"/>
    <property type="match status" value="1"/>
</dbReference>
<dbReference type="SUPFAM" id="SSF51735">
    <property type="entry name" value="NAD(P)-binding Rossmann-fold domains"/>
    <property type="match status" value="1"/>
</dbReference>
<gene>
    <name evidence="4" type="ORF">CCUR1050_LOCUS1462</name>
</gene>
<dbReference type="InterPro" id="IPR020843">
    <property type="entry name" value="ER"/>
</dbReference>